<dbReference type="EMBL" id="CP111023">
    <property type="protein sequence ID" value="WAR21086.1"/>
    <property type="molecule type" value="Genomic_DNA"/>
</dbReference>
<evidence type="ECO:0000256" key="1">
    <source>
        <dbReference type="ARBA" id="ARBA00009510"/>
    </source>
</evidence>
<keyword evidence="5 8" id="KW-0811">Translocation</keyword>
<evidence type="ECO:0000256" key="3">
    <source>
        <dbReference type="ARBA" id="ARBA00022816"/>
    </source>
</evidence>
<evidence type="ECO:0000313" key="10">
    <source>
        <dbReference type="Proteomes" id="UP001164746"/>
    </source>
</evidence>
<evidence type="ECO:0000256" key="6">
    <source>
        <dbReference type="ARBA" id="ARBA00023132"/>
    </source>
</evidence>
<comment type="subcellular location">
    <subcellularLocation>
        <location evidence="8">Nucleus</location>
        <location evidence="8">Nuclear pore complex</location>
    </subcellularLocation>
    <subcellularLocation>
        <location evidence="8">Nucleus membrane</location>
    </subcellularLocation>
</comment>
<organism evidence="9 10">
    <name type="scientific">Mya arenaria</name>
    <name type="common">Soft-shell clam</name>
    <dbReference type="NCBI Taxonomy" id="6604"/>
    <lineage>
        <taxon>Eukaryota</taxon>
        <taxon>Metazoa</taxon>
        <taxon>Spiralia</taxon>
        <taxon>Lophotrochozoa</taxon>
        <taxon>Mollusca</taxon>
        <taxon>Bivalvia</taxon>
        <taxon>Autobranchia</taxon>
        <taxon>Heteroconchia</taxon>
        <taxon>Euheterodonta</taxon>
        <taxon>Imparidentia</taxon>
        <taxon>Neoheterodontei</taxon>
        <taxon>Myida</taxon>
        <taxon>Myoidea</taxon>
        <taxon>Myidae</taxon>
        <taxon>Mya</taxon>
    </lineage>
</organism>
<comment type="function">
    <text evidence="8">Functions as a component of the nuclear pore complex (NPC).</text>
</comment>
<dbReference type="PANTHER" id="PTHR13003">
    <property type="entry name" value="NUP107-RELATED"/>
    <property type="match status" value="1"/>
</dbReference>
<evidence type="ECO:0000313" key="9">
    <source>
        <dbReference type="EMBL" id="WAR21086.1"/>
    </source>
</evidence>
<keyword evidence="8" id="KW-0472">Membrane</keyword>
<keyword evidence="10" id="KW-1185">Reference proteome</keyword>
<dbReference type="InterPro" id="IPR007252">
    <property type="entry name" value="Nup84/Nup107"/>
</dbReference>
<evidence type="ECO:0000256" key="4">
    <source>
        <dbReference type="ARBA" id="ARBA00022927"/>
    </source>
</evidence>
<evidence type="ECO:0000256" key="7">
    <source>
        <dbReference type="ARBA" id="ARBA00023242"/>
    </source>
</evidence>
<comment type="similarity">
    <text evidence="1 8">Belongs to the nucleoporin Nup84/Nup107 family.</text>
</comment>
<dbReference type="Gene3D" id="1.20.190.50">
    <property type="match status" value="1"/>
</dbReference>
<dbReference type="Proteomes" id="UP001164746">
    <property type="component" value="Chromosome 12"/>
</dbReference>
<proteinExistence type="inferred from homology"/>
<dbReference type="PANTHER" id="PTHR13003:SF2">
    <property type="entry name" value="NUCLEAR PORE COMPLEX PROTEIN NUP107"/>
    <property type="match status" value="1"/>
</dbReference>
<keyword evidence="7 8" id="KW-0539">Nucleus</keyword>
<evidence type="ECO:0000256" key="8">
    <source>
        <dbReference type="RuleBase" id="RU365072"/>
    </source>
</evidence>
<comment type="subunit">
    <text evidence="8">Part of the nuclear pore complex (NPC).</text>
</comment>
<protein>
    <recommendedName>
        <fullName evidence="8">Nuclear pore complex protein</fullName>
    </recommendedName>
</protein>
<sequence>MDLSQDDSFAVRRHGRRSLQALEAMLDAGSPAVRDQQISKTFRRRSKFDVSSRMGVMGRKTPQKDRSHHGCLKEHAPADELFTLVEGYEGLCQEQVSMLKKLIRHASRQDEKFTKTFKVLHELCLEESTWKLAKNLFKDRQESAVQEDIGMDQDGDDAPLVQGILQSDRKIVNELFEKEQAIREAQLVVDWLESGAQDDFENFSENVKFFSDRAVGYENSRHRLMNKSSGVPTGAERSQVTELAQKTCIDCGQAWRAATLEGWRLFHDPNFSGLGPECQRSPVEGNPNRDIWKMVCWNMVQDPRVNTYEKAIYSVLSGNLRGLLPVCRSWVDYLWAYFRTLVDVKVENEIRLKSTIRRSLENLPGEYWEKKRARITDHEERQHFLELGEGEGLDVAMITKRVVENIRSRSHVDFSRIHDTQSVDTNISEEDRQKIEAIDWLVFDVAQRAEAVRQANAVMRTFIALKKLEAAKAVFDKLPPDSMGTPVLPPEDCNAIREYLCIKAYLDAMESFNDWVQHYHHGKPTKPPAPAGGSFTDKVAHEHRLKQYEQEHDRWRHNLLMQTQSTKEHIYNVLLFADGGWMVDQPQEKDEEDMSDDQAIDTAIDPQRVEQMQRLRGLVLPGLTVLLHSVLHSSEQFEECVRLADILASEQHTLYKVFQKAELQRLLQLIRDSSLQLLDQGRGPLGYEQS</sequence>
<keyword evidence="4" id="KW-0653">Protein transport</keyword>
<keyword evidence="6 8" id="KW-0906">Nuclear pore complex</keyword>
<dbReference type="Gene3D" id="1.10.3450.20">
    <property type="match status" value="1"/>
</dbReference>
<reference evidence="9" key="1">
    <citation type="submission" date="2022-11" db="EMBL/GenBank/DDBJ databases">
        <title>Centuries of genome instability and evolution in soft-shell clam transmissible cancer (bioRxiv).</title>
        <authorList>
            <person name="Hart S.F.M."/>
            <person name="Yonemitsu M.A."/>
            <person name="Giersch R.M."/>
            <person name="Beal B.F."/>
            <person name="Arriagada G."/>
            <person name="Davis B.W."/>
            <person name="Ostrander E.A."/>
            <person name="Goff S.P."/>
            <person name="Metzger M.J."/>
        </authorList>
    </citation>
    <scope>NUCLEOTIDE SEQUENCE</scope>
    <source>
        <strain evidence="9">MELC-2E11</strain>
        <tissue evidence="9">Siphon/mantle</tissue>
    </source>
</reference>
<evidence type="ECO:0000256" key="2">
    <source>
        <dbReference type="ARBA" id="ARBA00022448"/>
    </source>
</evidence>
<name>A0ABY7FPG8_MYAAR</name>
<keyword evidence="3" id="KW-0509">mRNA transport</keyword>
<evidence type="ECO:0000256" key="5">
    <source>
        <dbReference type="ARBA" id="ARBA00023010"/>
    </source>
</evidence>
<keyword evidence="2 8" id="KW-0813">Transport</keyword>
<gene>
    <name evidence="9" type="ORF">MAR_015060</name>
</gene>
<dbReference type="Pfam" id="PF04121">
    <property type="entry name" value="Nup84_Nup100"/>
    <property type="match status" value="3"/>
</dbReference>
<accession>A0ABY7FPG8</accession>